<evidence type="ECO:0000256" key="5">
    <source>
        <dbReference type="ARBA" id="ARBA00022741"/>
    </source>
</evidence>
<keyword evidence="5" id="KW-0547">Nucleotide-binding</keyword>
<gene>
    <name evidence="12" type="ORF">GCM10011322_35900</name>
</gene>
<dbReference type="GO" id="GO:0046656">
    <property type="term" value="P:folic acid biosynthetic process"/>
    <property type="evidence" value="ECO:0007669"/>
    <property type="project" value="UniProtKB-UniRule"/>
</dbReference>
<comment type="function">
    <text evidence="9">Catalyzes the transfer of pyrophosphate from adenosine triphosphate (ATP) to 6-hydroxymethyl-7,8-dihydropterin, an enzymatic step in folate biosynthesis pathway.</text>
</comment>
<dbReference type="CDD" id="cd00534">
    <property type="entry name" value="DHNA_DHNTPE"/>
    <property type="match status" value="1"/>
</dbReference>
<dbReference type="Pfam" id="PF02152">
    <property type="entry name" value="FolB"/>
    <property type="match status" value="1"/>
</dbReference>
<dbReference type="SUPFAM" id="SSF55083">
    <property type="entry name" value="6-hydroxymethyl-7,8-dihydropterin pyrophosphokinase, HPPK"/>
    <property type="match status" value="1"/>
</dbReference>
<comment type="caution">
    <text evidence="12">The sequence shown here is derived from an EMBL/GenBank/DDBJ whole genome shotgun (WGS) entry which is preliminary data.</text>
</comment>
<comment type="similarity">
    <text evidence="3">In the N-terminal section; belongs to the DHNA family.</text>
</comment>
<proteinExistence type="inferred from homology"/>
<dbReference type="Pfam" id="PF01288">
    <property type="entry name" value="HPPK"/>
    <property type="match status" value="1"/>
</dbReference>
<evidence type="ECO:0000256" key="9">
    <source>
        <dbReference type="ARBA" id="ARBA00029409"/>
    </source>
</evidence>
<feature type="domain" description="7,8-dihydro-6-hydroxymethylpterin-pyrophosphokinase" evidence="11">
    <location>
        <begin position="208"/>
        <end position="219"/>
    </location>
</feature>
<keyword evidence="7" id="KW-0067">ATP-binding</keyword>
<accession>A0A917QEX2</accession>
<dbReference type="PANTHER" id="PTHR43071">
    <property type="entry name" value="2-AMINO-4-HYDROXY-6-HYDROXYMETHYLDIHYDROPTERIDINE PYROPHOSPHOKINASE"/>
    <property type="match status" value="1"/>
</dbReference>
<dbReference type="GO" id="GO:0046654">
    <property type="term" value="P:tetrahydrofolate biosynthetic process"/>
    <property type="evidence" value="ECO:0007669"/>
    <property type="project" value="UniProtKB-UniRule"/>
</dbReference>
<sequence length="283" mass="30388">MSDRVFVSNLILFAHHGVHAEETRLGQRFSIDIECGTDFEEAARGDDPEAVVDYGALCALAAEVSASGPFKLVETLAERIASGVLGRFPAVLDVRVRVRKPSAPVPAVLDHVGVEIHRVRRTPIALSLGSNVGDSRATLRAALAKLGAAEGVAVEAVSHVYRTAPWGRADQQDFLNLCATGWTSLPPRALLRLAKAIELQLGRTPEVRWGPRVIDIDLLHYGDLALRGPELTLPHPEMGSRAFVLVPLAEIAPDRVIGGVRVADALARLAREPGDVVRLDDPG</sequence>
<dbReference type="EC" id="4.1.2.25" evidence="10"/>
<dbReference type="PANTHER" id="PTHR43071:SF1">
    <property type="entry name" value="2-AMINO-4-HYDROXY-6-HYDROXYMETHYLDIHYDROPTERIDINE PYROPHOSPHOKINASE"/>
    <property type="match status" value="1"/>
</dbReference>
<dbReference type="InterPro" id="IPR006157">
    <property type="entry name" value="FolB_dom"/>
</dbReference>
<dbReference type="Gene3D" id="3.30.1130.10">
    <property type="match status" value="1"/>
</dbReference>
<keyword evidence="4" id="KW-0808">Transferase</keyword>
<dbReference type="EC" id="2.7.6.3" evidence="10"/>
<dbReference type="NCBIfam" id="TIGR01498">
    <property type="entry name" value="folK"/>
    <property type="match status" value="1"/>
</dbReference>
<organism evidence="12 13">
    <name type="scientific">Salinarimonas ramus</name>
    <dbReference type="NCBI Taxonomy" id="690164"/>
    <lineage>
        <taxon>Bacteria</taxon>
        <taxon>Pseudomonadati</taxon>
        <taxon>Pseudomonadota</taxon>
        <taxon>Alphaproteobacteria</taxon>
        <taxon>Hyphomicrobiales</taxon>
        <taxon>Salinarimonadaceae</taxon>
        <taxon>Salinarimonas</taxon>
    </lineage>
</organism>
<dbReference type="RefSeq" id="WP_188914630.1">
    <property type="nucleotide sequence ID" value="NZ_BMMF01000011.1"/>
</dbReference>
<evidence type="ECO:0000259" key="11">
    <source>
        <dbReference type="PROSITE" id="PS00794"/>
    </source>
</evidence>
<evidence type="ECO:0000256" key="1">
    <source>
        <dbReference type="ARBA" id="ARBA00005051"/>
    </source>
</evidence>
<comment type="function">
    <text evidence="10">Catalyzes the conversion of 7,8-dihydroneopterin to 6-hydroxymethyl-7,8-dihydropterin.</text>
</comment>
<evidence type="ECO:0000256" key="6">
    <source>
        <dbReference type="ARBA" id="ARBA00022777"/>
    </source>
</evidence>
<evidence type="ECO:0000256" key="7">
    <source>
        <dbReference type="ARBA" id="ARBA00022840"/>
    </source>
</evidence>
<keyword evidence="6" id="KW-0418">Kinase</keyword>
<evidence type="ECO:0000256" key="3">
    <source>
        <dbReference type="ARBA" id="ARBA00009640"/>
    </source>
</evidence>
<evidence type="ECO:0000256" key="4">
    <source>
        <dbReference type="ARBA" id="ARBA00022679"/>
    </source>
</evidence>
<comment type="pathway">
    <text evidence="10">Cofactor biosynthesis; tetrahydrofolate biosynthesis; 2-amino-4-hydroxy-6-hydroxymethyl-7,8-dihydropteridine diphosphate from 7,8-dihydroneopterin triphosphate: step 3/4.</text>
</comment>
<comment type="similarity">
    <text evidence="2">Belongs to the HPPK family.</text>
</comment>
<dbReference type="GO" id="GO:0003848">
    <property type="term" value="F:2-amino-4-hydroxy-6-hydroxymethyldihydropteridine diphosphokinase activity"/>
    <property type="evidence" value="ECO:0007669"/>
    <property type="project" value="UniProtKB-EC"/>
</dbReference>
<protein>
    <recommendedName>
        <fullName evidence="10">Bifunctional folate synthesis protein</fullName>
    </recommendedName>
    <domain>
        <recommendedName>
            <fullName evidence="10">Dihydroneopterin aldolase</fullName>
            <shortName evidence="10">DHNA</shortName>
            <ecNumber evidence="10">4.1.2.25</ecNumber>
        </recommendedName>
        <alternativeName>
            <fullName evidence="10">7,8-dihydroneopterin aldolase</fullName>
        </alternativeName>
    </domain>
    <domain>
        <recommendedName>
            <fullName evidence="10">2-amino-4-hydroxy-6-hydroxymethyldihydropteridine pyrophosphokinase</fullName>
            <ecNumber evidence="10">2.7.6.3</ecNumber>
        </recommendedName>
        <alternativeName>
            <fullName evidence="10">6-hydroxymethyl-7,8-dihydropterin pyrophosphokinase</fullName>
            <shortName evidence="10">PPPK</shortName>
        </alternativeName>
        <alternativeName>
            <fullName evidence="10">7,8-dihydro-6-hydroxymethylpterin pyrophosphokinase</fullName>
            <shortName evidence="10">HPPK</shortName>
        </alternativeName>
    </domain>
</protein>
<dbReference type="NCBIfam" id="TIGR00525">
    <property type="entry name" value="folB"/>
    <property type="match status" value="1"/>
</dbReference>
<dbReference type="GO" id="GO:0004150">
    <property type="term" value="F:dihydroneopterin aldolase activity"/>
    <property type="evidence" value="ECO:0007669"/>
    <property type="project" value="UniProtKB-UniRule"/>
</dbReference>
<dbReference type="InterPro" id="IPR006156">
    <property type="entry name" value="Dihydroneopterin_aldolase"/>
</dbReference>
<dbReference type="NCBIfam" id="TIGR00526">
    <property type="entry name" value="folB_dom"/>
    <property type="match status" value="1"/>
</dbReference>
<evidence type="ECO:0000313" key="13">
    <source>
        <dbReference type="Proteomes" id="UP000600449"/>
    </source>
</evidence>
<dbReference type="InterPro" id="IPR000550">
    <property type="entry name" value="Hppk"/>
</dbReference>
<dbReference type="SMART" id="SM00905">
    <property type="entry name" value="FolB"/>
    <property type="match status" value="1"/>
</dbReference>
<comment type="pathway">
    <text evidence="1">Cofactor biosynthesis; tetrahydrofolate biosynthesis; 2-amino-4-hydroxy-6-hydroxymethyl-7,8-dihydropteridine diphosphate from 7,8-dihydroneopterin triphosphate: step 4/4.</text>
</comment>
<keyword evidence="10" id="KW-0456">Lyase</keyword>
<keyword evidence="13" id="KW-1185">Reference proteome</keyword>
<dbReference type="Gene3D" id="3.30.70.560">
    <property type="entry name" value="7,8-Dihydro-6-hydroxymethylpterin-pyrophosphokinase HPPK"/>
    <property type="match status" value="1"/>
</dbReference>
<evidence type="ECO:0000256" key="10">
    <source>
        <dbReference type="RuleBase" id="RU362079"/>
    </source>
</evidence>
<dbReference type="InterPro" id="IPR035907">
    <property type="entry name" value="Hppk_sf"/>
</dbReference>
<dbReference type="GO" id="GO:0005524">
    <property type="term" value="F:ATP binding"/>
    <property type="evidence" value="ECO:0007669"/>
    <property type="project" value="UniProtKB-KW"/>
</dbReference>
<dbReference type="AlphaFoldDB" id="A0A917QEX2"/>
<dbReference type="Proteomes" id="UP000600449">
    <property type="component" value="Unassembled WGS sequence"/>
</dbReference>
<comment type="similarity">
    <text evidence="10">Belongs to the DHNA family.</text>
</comment>
<dbReference type="GO" id="GO:0016301">
    <property type="term" value="F:kinase activity"/>
    <property type="evidence" value="ECO:0007669"/>
    <property type="project" value="UniProtKB-KW"/>
</dbReference>
<keyword evidence="8 10" id="KW-0289">Folate biosynthesis</keyword>
<dbReference type="EMBL" id="BMMF01000011">
    <property type="protein sequence ID" value="GGK45529.1"/>
    <property type="molecule type" value="Genomic_DNA"/>
</dbReference>
<evidence type="ECO:0000256" key="2">
    <source>
        <dbReference type="ARBA" id="ARBA00005810"/>
    </source>
</evidence>
<dbReference type="PROSITE" id="PS00794">
    <property type="entry name" value="HPPK"/>
    <property type="match status" value="1"/>
</dbReference>
<reference evidence="12 13" key="1">
    <citation type="journal article" date="2014" name="Int. J. Syst. Evol. Microbiol.">
        <title>Complete genome sequence of Corynebacterium casei LMG S-19264T (=DSM 44701T), isolated from a smear-ripened cheese.</title>
        <authorList>
            <consortium name="US DOE Joint Genome Institute (JGI-PGF)"/>
            <person name="Walter F."/>
            <person name="Albersmeier A."/>
            <person name="Kalinowski J."/>
            <person name="Ruckert C."/>
        </authorList>
    </citation>
    <scope>NUCLEOTIDE SEQUENCE [LARGE SCALE GENOMIC DNA]</scope>
    <source>
        <strain evidence="12 13">CGMCC 1.9161</strain>
    </source>
</reference>
<dbReference type="InterPro" id="IPR043133">
    <property type="entry name" value="GTP-CH-I_C/QueF"/>
</dbReference>
<evidence type="ECO:0000256" key="8">
    <source>
        <dbReference type="ARBA" id="ARBA00022909"/>
    </source>
</evidence>
<comment type="catalytic activity">
    <reaction evidence="10">
        <text>7,8-dihydroneopterin = 6-hydroxymethyl-7,8-dihydropterin + glycolaldehyde</text>
        <dbReference type="Rhea" id="RHEA:10540"/>
        <dbReference type="ChEBI" id="CHEBI:17001"/>
        <dbReference type="ChEBI" id="CHEBI:17071"/>
        <dbReference type="ChEBI" id="CHEBI:44841"/>
        <dbReference type="EC" id="4.1.2.25"/>
    </reaction>
</comment>
<evidence type="ECO:0000313" key="12">
    <source>
        <dbReference type="EMBL" id="GGK45529.1"/>
    </source>
</evidence>
<dbReference type="CDD" id="cd00483">
    <property type="entry name" value="HPPK"/>
    <property type="match status" value="1"/>
</dbReference>
<name>A0A917QEX2_9HYPH</name>
<dbReference type="SUPFAM" id="SSF55620">
    <property type="entry name" value="Tetrahydrobiopterin biosynthesis enzymes-like"/>
    <property type="match status" value="1"/>
</dbReference>